<dbReference type="Proteomes" id="UP001212841">
    <property type="component" value="Unassembled WGS sequence"/>
</dbReference>
<dbReference type="AlphaFoldDB" id="A0AAD5S9V8"/>
<dbReference type="SUPFAM" id="SSF56219">
    <property type="entry name" value="DNase I-like"/>
    <property type="match status" value="1"/>
</dbReference>
<dbReference type="EMBL" id="JADGJD010000532">
    <property type="protein sequence ID" value="KAJ3050289.1"/>
    <property type="molecule type" value="Genomic_DNA"/>
</dbReference>
<comment type="caution">
    <text evidence="2">The sequence shown here is derived from an EMBL/GenBank/DDBJ whole genome shotgun (WGS) entry which is preliminary data.</text>
</comment>
<dbReference type="InterPro" id="IPR050410">
    <property type="entry name" value="CCR4/nocturin_mRNA_transcr"/>
</dbReference>
<gene>
    <name evidence="2" type="ORF">HK097_008759</name>
</gene>
<feature type="domain" description="Endonuclease/exonuclease/phosphatase" evidence="1">
    <location>
        <begin position="7"/>
        <end position="183"/>
    </location>
</feature>
<evidence type="ECO:0000259" key="1">
    <source>
        <dbReference type="Pfam" id="PF03372"/>
    </source>
</evidence>
<accession>A0AAD5S9V8</accession>
<keyword evidence="3" id="KW-1185">Reference proteome</keyword>
<dbReference type="GO" id="GO:0000175">
    <property type="term" value="F:3'-5'-RNA exonuclease activity"/>
    <property type="evidence" value="ECO:0007669"/>
    <property type="project" value="TreeGrafter"/>
</dbReference>
<protein>
    <recommendedName>
        <fullName evidence="1">Endonuclease/exonuclease/phosphatase domain-containing protein</fullName>
    </recommendedName>
</protein>
<dbReference type="InterPro" id="IPR036691">
    <property type="entry name" value="Endo/exonu/phosph_ase_sf"/>
</dbReference>
<dbReference type="Gene3D" id="3.60.10.10">
    <property type="entry name" value="Endonuclease/exonuclease/phosphatase"/>
    <property type="match status" value="1"/>
</dbReference>
<dbReference type="PANTHER" id="PTHR12121">
    <property type="entry name" value="CARBON CATABOLITE REPRESSOR PROTEIN 4"/>
    <property type="match status" value="1"/>
</dbReference>
<name>A0AAD5S9V8_9FUNG</name>
<evidence type="ECO:0000313" key="3">
    <source>
        <dbReference type="Proteomes" id="UP001212841"/>
    </source>
</evidence>
<sequence length="275" mass="30761">MSTLTICTFNIRFGSAKDGVNAWDKRRDILFRTIDRINPDILCVQEAEQFQINEILAGVTCTKFGCIGEGRNGGAYGEHTPIFYNTSRLAVDQSDTFWLTDGDSTRTGPPAWGANLPRITTWASFRLLPASASRFLVFNTHLDNESPSAREHSTSMIVKRIRDLSTPDVNAAFVTGDFNNLSSSANELEVFREDGFFDTFEATMNRPTEDRAPSFGTFHGFTGRAYSSIPKIDFVWLKRLKEGMEVREAGIIRDGEQGLYPSDHFAVYTVVQVAK</sequence>
<organism evidence="2 3">
    <name type="scientific">Rhizophlyctis rosea</name>
    <dbReference type="NCBI Taxonomy" id="64517"/>
    <lineage>
        <taxon>Eukaryota</taxon>
        <taxon>Fungi</taxon>
        <taxon>Fungi incertae sedis</taxon>
        <taxon>Chytridiomycota</taxon>
        <taxon>Chytridiomycota incertae sedis</taxon>
        <taxon>Chytridiomycetes</taxon>
        <taxon>Rhizophlyctidales</taxon>
        <taxon>Rhizophlyctidaceae</taxon>
        <taxon>Rhizophlyctis</taxon>
    </lineage>
</organism>
<evidence type="ECO:0000313" key="2">
    <source>
        <dbReference type="EMBL" id="KAJ3050289.1"/>
    </source>
</evidence>
<dbReference type="PANTHER" id="PTHR12121:SF36">
    <property type="entry name" value="ENDONUCLEASE_EXONUCLEASE_PHOSPHATASE DOMAIN-CONTAINING PROTEIN"/>
    <property type="match status" value="1"/>
</dbReference>
<dbReference type="InterPro" id="IPR005135">
    <property type="entry name" value="Endo/exonuclease/phosphatase"/>
</dbReference>
<dbReference type="CDD" id="cd09083">
    <property type="entry name" value="EEP-1"/>
    <property type="match status" value="1"/>
</dbReference>
<reference evidence="2" key="1">
    <citation type="submission" date="2020-05" db="EMBL/GenBank/DDBJ databases">
        <title>Phylogenomic resolution of chytrid fungi.</title>
        <authorList>
            <person name="Stajich J.E."/>
            <person name="Amses K."/>
            <person name="Simmons R."/>
            <person name="Seto K."/>
            <person name="Myers J."/>
            <person name="Bonds A."/>
            <person name="Quandt C.A."/>
            <person name="Barry K."/>
            <person name="Liu P."/>
            <person name="Grigoriev I."/>
            <person name="Longcore J.E."/>
            <person name="James T.Y."/>
        </authorList>
    </citation>
    <scope>NUCLEOTIDE SEQUENCE</scope>
    <source>
        <strain evidence="2">JEL0318</strain>
    </source>
</reference>
<dbReference type="Pfam" id="PF03372">
    <property type="entry name" value="Exo_endo_phos"/>
    <property type="match status" value="1"/>
</dbReference>
<proteinExistence type="predicted"/>